<organism evidence="4 5">
    <name type="scientific">Quercus suber</name>
    <name type="common">Cork oak</name>
    <dbReference type="NCBI Taxonomy" id="58331"/>
    <lineage>
        <taxon>Eukaryota</taxon>
        <taxon>Viridiplantae</taxon>
        <taxon>Streptophyta</taxon>
        <taxon>Embryophyta</taxon>
        <taxon>Tracheophyta</taxon>
        <taxon>Spermatophyta</taxon>
        <taxon>Magnoliopsida</taxon>
        <taxon>eudicotyledons</taxon>
        <taxon>Gunneridae</taxon>
        <taxon>Pentapetalae</taxon>
        <taxon>rosids</taxon>
        <taxon>fabids</taxon>
        <taxon>Fagales</taxon>
        <taxon>Fagaceae</taxon>
        <taxon>Quercus</taxon>
    </lineage>
</organism>
<keyword evidence="2" id="KW-0150">Chloroplast</keyword>
<proteinExistence type="predicted"/>
<keyword evidence="3" id="KW-0934">Plastid</keyword>
<dbReference type="PANTHER" id="PTHR33926:SF1">
    <property type="entry name" value="PROTEIN TIC 22-LIKE, CHLOROPLASTIC"/>
    <property type="match status" value="1"/>
</dbReference>
<dbReference type="InterPro" id="IPR007378">
    <property type="entry name" value="Tic22-like"/>
</dbReference>
<reference evidence="4 5" key="1">
    <citation type="journal article" date="2018" name="Sci. Data">
        <title>The draft genome sequence of cork oak.</title>
        <authorList>
            <person name="Ramos A.M."/>
            <person name="Usie A."/>
            <person name="Barbosa P."/>
            <person name="Barros P.M."/>
            <person name="Capote T."/>
            <person name="Chaves I."/>
            <person name="Simoes F."/>
            <person name="Abreu I."/>
            <person name="Carrasquinho I."/>
            <person name="Faro C."/>
            <person name="Guimaraes J.B."/>
            <person name="Mendonca D."/>
            <person name="Nobrega F."/>
            <person name="Rodrigues L."/>
            <person name="Saibo N.J.M."/>
            <person name="Varela M.C."/>
            <person name="Egas C."/>
            <person name="Matos J."/>
            <person name="Miguel C.M."/>
            <person name="Oliveira M.M."/>
            <person name="Ricardo C.P."/>
            <person name="Goncalves S."/>
        </authorList>
    </citation>
    <scope>NUCLEOTIDE SEQUENCE [LARGE SCALE GENOMIC DNA]</scope>
    <source>
        <strain evidence="5">cv. HL8</strain>
    </source>
</reference>
<dbReference type="Gene3D" id="3.40.1350.100">
    <property type="match status" value="1"/>
</dbReference>
<dbReference type="GO" id="GO:0009507">
    <property type="term" value="C:chloroplast"/>
    <property type="evidence" value="ECO:0007669"/>
    <property type="project" value="UniProtKB-SubCell"/>
</dbReference>
<dbReference type="EMBL" id="PKMF04001145">
    <property type="protein sequence ID" value="KAK7814036.1"/>
    <property type="molecule type" value="Genomic_DNA"/>
</dbReference>
<dbReference type="Pfam" id="PF04278">
    <property type="entry name" value="Tic22"/>
    <property type="match status" value="1"/>
</dbReference>
<evidence type="ECO:0000256" key="3">
    <source>
        <dbReference type="ARBA" id="ARBA00022640"/>
    </source>
</evidence>
<protein>
    <submittedName>
        <fullName evidence="4">Protein tic 22-like</fullName>
    </submittedName>
</protein>
<dbReference type="AlphaFoldDB" id="A0AAW0II77"/>
<comment type="caution">
    <text evidence="4">The sequence shown here is derived from an EMBL/GenBank/DDBJ whole genome shotgun (WGS) entry which is preliminary data.</text>
</comment>
<evidence type="ECO:0000256" key="2">
    <source>
        <dbReference type="ARBA" id="ARBA00022528"/>
    </source>
</evidence>
<dbReference type="PANTHER" id="PTHR33926">
    <property type="entry name" value="PROTEIN TIC 22, CHLOROPLASTIC"/>
    <property type="match status" value="1"/>
</dbReference>
<accession>A0AAW0II77</accession>
<dbReference type="Proteomes" id="UP000237347">
    <property type="component" value="Unassembled WGS sequence"/>
</dbReference>
<evidence type="ECO:0000313" key="5">
    <source>
        <dbReference type="Proteomes" id="UP000237347"/>
    </source>
</evidence>
<gene>
    <name evidence="4" type="primary">TIC22L_1</name>
    <name evidence="4" type="ORF">CFP56_003945</name>
</gene>
<name>A0AAW0II77_QUESU</name>
<evidence type="ECO:0000313" key="4">
    <source>
        <dbReference type="EMBL" id="KAK7814036.1"/>
    </source>
</evidence>
<sequence length="244" mass="27042">MKSHNSNTPKNFPSLKQPPQLNAQLQEAFCNLQNHCSNLLQHLPNPSSLKTHFQSALSNLQNHAMHALDPSSSNKNPVWARIAKPNNSQFTAVRQSGSVGGLSTEAIEERLAGVPVYALSNAYEEFVLVSGVSTKAKKSLGLFCFKKEDAEALLEQIKSLDPNMQTGSKVVAVALNKVVQLKLDGVAFRLIPESSQIKNALRVSNLFTYSYDKISILAVLSFEFYFLINYKSTCAHVRTRKMLF</sequence>
<evidence type="ECO:0000256" key="1">
    <source>
        <dbReference type="ARBA" id="ARBA00004229"/>
    </source>
</evidence>
<comment type="subcellular location">
    <subcellularLocation>
        <location evidence="1">Plastid</location>
        <location evidence="1">Chloroplast</location>
    </subcellularLocation>
</comment>
<keyword evidence="5" id="KW-1185">Reference proteome</keyword>
<dbReference type="GO" id="GO:0015031">
    <property type="term" value="P:protein transport"/>
    <property type="evidence" value="ECO:0007669"/>
    <property type="project" value="InterPro"/>
</dbReference>